<protein>
    <submittedName>
        <fullName evidence="1">Mycobacterium terramassiliense ORFan</fullName>
    </submittedName>
</protein>
<dbReference type="Proteomes" id="UP000241595">
    <property type="component" value="Unassembled WGS sequence"/>
</dbReference>
<evidence type="ECO:0000313" key="1">
    <source>
        <dbReference type="EMBL" id="SPM32046.1"/>
    </source>
</evidence>
<gene>
    <name evidence="1" type="ORF">MTAB308_5572</name>
</gene>
<name>A0A2U3NKN0_9MYCO</name>
<organism evidence="1 2">
    <name type="scientific">Mycobacterium terramassiliense</name>
    <dbReference type="NCBI Taxonomy" id="1841859"/>
    <lineage>
        <taxon>Bacteria</taxon>
        <taxon>Bacillati</taxon>
        <taxon>Actinomycetota</taxon>
        <taxon>Actinomycetes</taxon>
        <taxon>Mycobacteriales</taxon>
        <taxon>Mycobacteriaceae</taxon>
        <taxon>Mycobacterium</taxon>
    </lineage>
</organism>
<evidence type="ECO:0000313" key="2">
    <source>
        <dbReference type="Proteomes" id="UP000241595"/>
    </source>
</evidence>
<reference evidence="1 2" key="1">
    <citation type="submission" date="2017-01" db="EMBL/GenBank/DDBJ databases">
        <authorList>
            <consortium name="Urmite Genomes"/>
        </authorList>
    </citation>
    <scope>NUCLEOTIDE SEQUENCE [LARGE SCALE GENOMIC DNA]</scope>
    <source>
        <strain evidence="1 2">AB308</strain>
    </source>
</reference>
<dbReference type="EMBL" id="FTRV01000017">
    <property type="protein sequence ID" value="SPM32046.1"/>
    <property type="molecule type" value="Genomic_DNA"/>
</dbReference>
<keyword evidence="2" id="KW-1185">Reference proteome</keyword>
<dbReference type="AlphaFoldDB" id="A0A2U3NKN0"/>
<accession>A0A2U3NKN0</accession>
<sequence>MIPPDDVFDPEWDAPLTDEQWLAVRWMFEDRTDRPDEP</sequence>
<proteinExistence type="predicted"/>